<dbReference type="OrthoDB" id="5952526at2759"/>
<protein>
    <recommendedName>
        <fullName evidence="5">MYND-type domain-containing protein</fullName>
    </recommendedName>
</protein>
<keyword evidence="1" id="KW-0479">Metal-binding</keyword>
<keyword evidence="2 4" id="KW-0863">Zinc-finger</keyword>
<dbReference type="GO" id="GO:0008270">
    <property type="term" value="F:zinc ion binding"/>
    <property type="evidence" value="ECO:0007669"/>
    <property type="project" value="UniProtKB-KW"/>
</dbReference>
<dbReference type="Proteomes" id="UP001149165">
    <property type="component" value="Unassembled WGS sequence"/>
</dbReference>
<evidence type="ECO:0000256" key="1">
    <source>
        <dbReference type="ARBA" id="ARBA00022723"/>
    </source>
</evidence>
<evidence type="ECO:0000256" key="2">
    <source>
        <dbReference type="ARBA" id="ARBA00022771"/>
    </source>
</evidence>
<accession>A0A9W9FYG5</accession>
<dbReference type="Pfam" id="PF01753">
    <property type="entry name" value="zf-MYND"/>
    <property type="match status" value="1"/>
</dbReference>
<reference evidence="6" key="1">
    <citation type="submission" date="2022-11" db="EMBL/GenBank/DDBJ databases">
        <authorList>
            <person name="Petersen C."/>
        </authorList>
    </citation>
    <scope>NUCLEOTIDE SEQUENCE</scope>
    <source>
        <strain evidence="6">IBT 30069</strain>
    </source>
</reference>
<dbReference type="AlphaFoldDB" id="A0A9W9FYG5"/>
<evidence type="ECO:0000259" key="5">
    <source>
        <dbReference type="PROSITE" id="PS50865"/>
    </source>
</evidence>
<evidence type="ECO:0000256" key="3">
    <source>
        <dbReference type="ARBA" id="ARBA00022833"/>
    </source>
</evidence>
<dbReference type="InterPro" id="IPR002893">
    <property type="entry name" value="Znf_MYND"/>
</dbReference>
<gene>
    <name evidence="6" type="ORF">N7456_005496</name>
</gene>
<evidence type="ECO:0000313" key="7">
    <source>
        <dbReference type="Proteomes" id="UP001149165"/>
    </source>
</evidence>
<sequence>MSSTVLPSGCGICGKQKDLLRCEQCKVMPYCGPNHQSDHLQAHKSACNDIKECREVMEAEEIVLNDHLNTGFVMTAYPFDNSNTHPLPLYSFYDYMSACFTLIKATKRVRNHESTEAQLSYLMYMLGLCRSDVRGIRILVPPLMLSLNKDQDCYDFIKWWNSDYYKQDQEGTILPYVDITGDDPFEPVDFLEQHAVCLTLLKVKMFLDLQCVEESFFVLRPRLPREIVDQIHRSVPQSLIIRECRQIVRADREGCLELLLKLEEQIQQMHRMVSKRNQWFWNMLAHPVNWLDEAPDEYAIGSVEEAALTLCASYDAWRDTPNALDFINAITDTHPLLKDIRDVGPNSST</sequence>
<evidence type="ECO:0000256" key="4">
    <source>
        <dbReference type="PROSITE-ProRule" id="PRU00134"/>
    </source>
</evidence>
<keyword evidence="3" id="KW-0862">Zinc</keyword>
<name>A0A9W9FYG5_9EURO</name>
<dbReference type="PROSITE" id="PS50865">
    <property type="entry name" value="ZF_MYND_2"/>
    <property type="match status" value="1"/>
</dbReference>
<keyword evidence="7" id="KW-1185">Reference proteome</keyword>
<dbReference type="Gene3D" id="6.10.140.2220">
    <property type="match status" value="1"/>
</dbReference>
<evidence type="ECO:0000313" key="6">
    <source>
        <dbReference type="EMBL" id="KAJ5108821.1"/>
    </source>
</evidence>
<reference evidence="6" key="2">
    <citation type="journal article" date="2023" name="IMA Fungus">
        <title>Comparative genomic study of the Penicillium genus elucidates a diverse pangenome and 15 lateral gene transfer events.</title>
        <authorList>
            <person name="Petersen C."/>
            <person name="Sorensen T."/>
            <person name="Nielsen M.R."/>
            <person name="Sondergaard T.E."/>
            <person name="Sorensen J.L."/>
            <person name="Fitzpatrick D.A."/>
            <person name="Frisvad J.C."/>
            <person name="Nielsen K.L."/>
        </authorList>
    </citation>
    <scope>NUCLEOTIDE SEQUENCE</scope>
    <source>
        <strain evidence="6">IBT 30069</strain>
    </source>
</reference>
<organism evidence="6 7">
    <name type="scientific">Penicillium angulare</name>
    <dbReference type="NCBI Taxonomy" id="116970"/>
    <lineage>
        <taxon>Eukaryota</taxon>
        <taxon>Fungi</taxon>
        <taxon>Dikarya</taxon>
        <taxon>Ascomycota</taxon>
        <taxon>Pezizomycotina</taxon>
        <taxon>Eurotiomycetes</taxon>
        <taxon>Eurotiomycetidae</taxon>
        <taxon>Eurotiales</taxon>
        <taxon>Aspergillaceae</taxon>
        <taxon>Penicillium</taxon>
    </lineage>
</organism>
<dbReference type="PROSITE" id="PS01360">
    <property type="entry name" value="ZF_MYND_1"/>
    <property type="match status" value="1"/>
</dbReference>
<feature type="domain" description="MYND-type" evidence="5">
    <location>
        <begin position="10"/>
        <end position="47"/>
    </location>
</feature>
<dbReference type="EMBL" id="JAPQKH010000003">
    <property type="protein sequence ID" value="KAJ5108821.1"/>
    <property type="molecule type" value="Genomic_DNA"/>
</dbReference>
<proteinExistence type="predicted"/>
<dbReference type="SUPFAM" id="SSF144232">
    <property type="entry name" value="HIT/MYND zinc finger-like"/>
    <property type="match status" value="1"/>
</dbReference>
<comment type="caution">
    <text evidence="6">The sequence shown here is derived from an EMBL/GenBank/DDBJ whole genome shotgun (WGS) entry which is preliminary data.</text>
</comment>